<comment type="caution">
    <text evidence="6">The sequence shown here is derived from an EMBL/GenBank/DDBJ whole genome shotgun (WGS) entry which is preliminary data.</text>
</comment>
<dbReference type="PANTHER" id="PTHR20961:SF124">
    <property type="entry name" value="GLYCOSYLTRANSFERASE"/>
    <property type="match status" value="1"/>
</dbReference>
<dbReference type="InterPro" id="IPR007657">
    <property type="entry name" value="Glycosyltransferase_61"/>
</dbReference>
<dbReference type="EMBL" id="JNBS01000224">
    <property type="protein sequence ID" value="OQS07626.1"/>
    <property type="molecule type" value="Genomic_DNA"/>
</dbReference>
<feature type="transmembrane region" description="Helical" evidence="4">
    <location>
        <begin position="12"/>
        <end position="32"/>
    </location>
</feature>
<keyword evidence="4" id="KW-1133">Transmembrane helix</keyword>
<evidence type="ECO:0000256" key="2">
    <source>
        <dbReference type="ARBA" id="ARBA00022679"/>
    </source>
</evidence>
<evidence type="ECO:0000256" key="3">
    <source>
        <dbReference type="ARBA" id="ARBA00023180"/>
    </source>
</evidence>
<feature type="domain" description="Glycosyltransferase 61 catalytic" evidence="5">
    <location>
        <begin position="301"/>
        <end position="418"/>
    </location>
</feature>
<keyword evidence="3" id="KW-0325">Glycoprotein</keyword>
<reference evidence="6 7" key="1">
    <citation type="journal article" date="2014" name="Genome Biol. Evol.">
        <title>The secreted proteins of Achlya hypogyna and Thraustotheca clavata identify the ancestral oomycete secretome and reveal gene acquisitions by horizontal gene transfer.</title>
        <authorList>
            <person name="Misner I."/>
            <person name="Blouin N."/>
            <person name="Leonard G."/>
            <person name="Richards T.A."/>
            <person name="Lane C.E."/>
        </authorList>
    </citation>
    <scope>NUCLEOTIDE SEQUENCE [LARGE SCALE GENOMIC DNA]</scope>
    <source>
        <strain evidence="6 7">ATCC 34112</strain>
    </source>
</reference>
<evidence type="ECO:0000313" key="7">
    <source>
        <dbReference type="Proteomes" id="UP000243217"/>
    </source>
</evidence>
<dbReference type="PANTHER" id="PTHR20961">
    <property type="entry name" value="GLYCOSYLTRANSFERASE"/>
    <property type="match status" value="1"/>
</dbReference>
<evidence type="ECO:0000256" key="4">
    <source>
        <dbReference type="SAM" id="Phobius"/>
    </source>
</evidence>
<dbReference type="AlphaFoldDB" id="A0A1W0ABH7"/>
<keyword evidence="4" id="KW-0472">Membrane</keyword>
<proteinExistence type="predicted"/>
<gene>
    <name evidence="6" type="ORF">THRCLA_00400</name>
</gene>
<sequence>MLRNLSLTHYLWTFGAYLVLWLALSISILHILEVDYQSSFFAPASKPIKERYHVRRNITVEEAYLELYNFSNCYRQVDFGILDAIQTKVVCSPVSNEGSKITHLPSDAMWSDGSVWQNFGLDLRGASAMAIINDPSEEGASHDPRFKYASGRIMCHQCALHGKTTRILNHFFPKHVNDTTQEWRCDHREHGIYDTQIEENAILIARKDEHNPFYQISAALNAWAVAIHHLGWSPISTRVIFVDDGSPMATDNLLHKLLGASYPLVYGKDLVGKRVGFKEALFVPFEHFGSMMQHLDDEQPCYESYMVQAFRDAIFEAFQLKKVRHSLVHNDSMPCTITIISRRPYNGRDIDRMWANEDDIVAAMRDKYGNKCTIESIDFGTKTMAEQISIVASSRIIIGMHGAGLANILFASPHSYIIEIFPILTERYGYRNMCQYLGLEYIPFRGGIDTILPFQHKTIAFDEWFRVFDLVMDAVLNRDTKDLYEHRKKIQKQIHQQHILDTEFPDL</sequence>
<dbReference type="InterPro" id="IPR049625">
    <property type="entry name" value="Glyco_transf_61_cat"/>
</dbReference>
<keyword evidence="7" id="KW-1185">Reference proteome</keyword>
<dbReference type="GO" id="GO:0016757">
    <property type="term" value="F:glycosyltransferase activity"/>
    <property type="evidence" value="ECO:0007669"/>
    <property type="project" value="UniProtKB-KW"/>
</dbReference>
<accession>A0A1W0ABH7</accession>
<keyword evidence="2" id="KW-0808">Transferase</keyword>
<keyword evidence="1" id="KW-0328">Glycosyltransferase</keyword>
<evidence type="ECO:0000259" key="5">
    <source>
        <dbReference type="Pfam" id="PF04577"/>
    </source>
</evidence>
<dbReference type="Proteomes" id="UP000243217">
    <property type="component" value="Unassembled WGS sequence"/>
</dbReference>
<keyword evidence="4" id="KW-0812">Transmembrane</keyword>
<organism evidence="6 7">
    <name type="scientific">Thraustotheca clavata</name>
    <dbReference type="NCBI Taxonomy" id="74557"/>
    <lineage>
        <taxon>Eukaryota</taxon>
        <taxon>Sar</taxon>
        <taxon>Stramenopiles</taxon>
        <taxon>Oomycota</taxon>
        <taxon>Saprolegniomycetes</taxon>
        <taxon>Saprolegniales</taxon>
        <taxon>Achlyaceae</taxon>
        <taxon>Thraustotheca</taxon>
    </lineage>
</organism>
<dbReference type="Pfam" id="PF04577">
    <property type="entry name" value="Glyco_transf_61"/>
    <property type="match status" value="1"/>
</dbReference>
<evidence type="ECO:0000313" key="6">
    <source>
        <dbReference type="EMBL" id="OQS07626.1"/>
    </source>
</evidence>
<evidence type="ECO:0000256" key="1">
    <source>
        <dbReference type="ARBA" id="ARBA00022676"/>
    </source>
</evidence>
<name>A0A1W0ABH7_9STRA</name>
<protein>
    <recommendedName>
        <fullName evidence="5">Glycosyltransferase 61 catalytic domain-containing protein</fullName>
    </recommendedName>
</protein>
<dbReference type="STRING" id="74557.A0A1W0ABH7"/>
<dbReference type="OrthoDB" id="1892506at2759"/>